<organism evidence="12 13">
    <name type="scientific">Sparassis crispa</name>
    <dbReference type="NCBI Taxonomy" id="139825"/>
    <lineage>
        <taxon>Eukaryota</taxon>
        <taxon>Fungi</taxon>
        <taxon>Dikarya</taxon>
        <taxon>Basidiomycota</taxon>
        <taxon>Agaricomycotina</taxon>
        <taxon>Agaricomycetes</taxon>
        <taxon>Polyporales</taxon>
        <taxon>Sparassidaceae</taxon>
        <taxon>Sparassis</taxon>
    </lineage>
</organism>
<dbReference type="GO" id="GO:0005524">
    <property type="term" value="F:ATP binding"/>
    <property type="evidence" value="ECO:0007669"/>
    <property type="project" value="UniProtKB-UniRule"/>
</dbReference>
<dbReference type="PANTHER" id="PTHR24356">
    <property type="entry name" value="SERINE/THREONINE-PROTEIN KINASE"/>
    <property type="match status" value="1"/>
</dbReference>
<evidence type="ECO:0000256" key="10">
    <source>
        <dbReference type="SAM" id="MobiDB-lite"/>
    </source>
</evidence>
<dbReference type="PROSITE" id="PS50011">
    <property type="entry name" value="PROTEIN_KINASE_DOM"/>
    <property type="match status" value="1"/>
</dbReference>
<keyword evidence="13" id="KW-1185">Reference proteome</keyword>
<comment type="catalytic activity">
    <reaction evidence="7">
        <text>L-threonyl-[protein] + ATP = O-phospho-L-threonyl-[protein] + ADP + H(+)</text>
        <dbReference type="Rhea" id="RHEA:46608"/>
        <dbReference type="Rhea" id="RHEA-COMP:11060"/>
        <dbReference type="Rhea" id="RHEA-COMP:11605"/>
        <dbReference type="ChEBI" id="CHEBI:15378"/>
        <dbReference type="ChEBI" id="CHEBI:30013"/>
        <dbReference type="ChEBI" id="CHEBI:30616"/>
        <dbReference type="ChEBI" id="CHEBI:61977"/>
        <dbReference type="ChEBI" id="CHEBI:456216"/>
        <dbReference type="EC" id="2.7.11.1"/>
    </reaction>
</comment>
<reference evidence="12 13" key="1">
    <citation type="journal article" date="2018" name="Sci. Rep.">
        <title>Genome sequence of the cauliflower mushroom Sparassis crispa (Hanabiratake) and its association with beneficial usage.</title>
        <authorList>
            <person name="Kiyama R."/>
            <person name="Furutani Y."/>
            <person name="Kawaguchi K."/>
            <person name="Nakanishi T."/>
        </authorList>
    </citation>
    <scope>NUCLEOTIDE SEQUENCE [LARGE SCALE GENOMIC DNA]</scope>
</reference>
<dbReference type="InterPro" id="IPR017441">
    <property type="entry name" value="Protein_kinase_ATP_BS"/>
</dbReference>
<protein>
    <recommendedName>
        <fullName evidence="1">non-specific serine/threonine protein kinase</fullName>
        <ecNumber evidence="1">2.7.11.1</ecNumber>
    </recommendedName>
</protein>
<evidence type="ECO:0000256" key="2">
    <source>
        <dbReference type="ARBA" id="ARBA00022527"/>
    </source>
</evidence>
<dbReference type="GO" id="GO:0004674">
    <property type="term" value="F:protein serine/threonine kinase activity"/>
    <property type="evidence" value="ECO:0007669"/>
    <property type="project" value="UniProtKB-KW"/>
</dbReference>
<dbReference type="RefSeq" id="XP_027614329.1">
    <property type="nucleotide sequence ID" value="XM_027758528.1"/>
</dbReference>
<evidence type="ECO:0000313" key="13">
    <source>
        <dbReference type="Proteomes" id="UP000287166"/>
    </source>
</evidence>
<evidence type="ECO:0000256" key="3">
    <source>
        <dbReference type="ARBA" id="ARBA00022679"/>
    </source>
</evidence>
<evidence type="ECO:0000256" key="5">
    <source>
        <dbReference type="ARBA" id="ARBA00022777"/>
    </source>
</evidence>
<keyword evidence="6 9" id="KW-0067">ATP-binding</keyword>
<dbReference type="InterPro" id="IPR000719">
    <property type="entry name" value="Prot_kinase_dom"/>
</dbReference>
<feature type="binding site" evidence="9">
    <location>
        <position position="412"/>
    </location>
    <ligand>
        <name>ATP</name>
        <dbReference type="ChEBI" id="CHEBI:30616"/>
    </ligand>
</feature>
<gene>
    <name evidence="12" type="ORF">SCP_0504640</name>
</gene>
<proteinExistence type="predicted"/>
<dbReference type="OrthoDB" id="10252171at2759"/>
<evidence type="ECO:0000256" key="9">
    <source>
        <dbReference type="PROSITE-ProRule" id="PRU10141"/>
    </source>
</evidence>
<keyword evidence="2" id="KW-0723">Serine/threonine-protein kinase</keyword>
<feature type="domain" description="Protein kinase" evidence="11">
    <location>
        <begin position="383"/>
        <end position="651"/>
    </location>
</feature>
<evidence type="ECO:0000256" key="1">
    <source>
        <dbReference type="ARBA" id="ARBA00012513"/>
    </source>
</evidence>
<comment type="catalytic activity">
    <reaction evidence="8">
        <text>L-seryl-[protein] + ATP = O-phospho-L-seryl-[protein] + ADP + H(+)</text>
        <dbReference type="Rhea" id="RHEA:17989"/>
        <dbReference type="Rhea" id="RHEA-COMP:9863"/>
        <dbReference type="Rhea" id="RHEA-COMP:11604"/>
        <dbReference type="ChEBI" id="CHEBI:15378"/>
        <dbReference type="ChEBI" id="CHEBI:29999"/>
        <dbReference type="ChEBI" id="CHEBI:30616"/>
        <dbReference type="ChEBI" id="CHEBI:83421"/>
        <dbReference type="ChEBI" id="CHEBI:456216"/>
        <dbReference type="EC" id="2.7.11.1"/>
    </reaction>
</comment>
<evidence type="ECO:0000313" key="12">
    <source>
        <dbReference type="EMBL" id="GBE83416.1"/>
    </source>
</evidence>
<dbReference type="Gene3D" id="1.10.510.10">
    <property type="entry name" value="Transferase(Phosphotransferase) domain 1"/>
    <property type="match status" value="1"/>
</dbReference>
<dbReference type="EMBL" id="BFAD01000005">
    <property type="protein sequence ID" value="GBE83416.1"/>
    <property type="molecule type" value="Genomic_DNA"/>
</dbReference>
<dbReference type="SMART" id="SM00220">
    <property type="entry name" value="S_TKc"/>
    <property type="match status" value="1"/>
</dbReference>
<comment type="caution">
    <text evidence="12">The sequence shown here is derived from an EMBL/GenBank/DDBJ whole genome shotgun (WGS) entry which is preliminary data.</text>
</comment>
<dbReference type="Pfam" id="PF00069">
    <property type="entry name" value="Pkinase"/>
    <property type="match status" value="1"/>
</dbReference>
<dbReference type="SUPFAM" id="SSF56112">
    <property type="entry name" value="Protein kinase-like (PK-like)"/>
    <property type="match status" value="1"/>
</dbReference>
<dbReference type="InterPro" id="IPR011009">
    <property type="entry name" value="Kinase-like_dom_sf"/>
</dbReference>
<dbReference type="InterPro" id="IPR050236">
    <property type="entry name" value="Ser_Thr_kinase_AGC"/>
</dbReference>
<feature type="compositionally biased region" description="Basic and acidic residues" evidence="10">
    <location>
        <begin position="59"/>
        <end position="73"/>
    </location>
</feature>
<accession>A0A401GMI3</accession>
<evidence type="ECO:0000256" key="6">
    <source>
        <dbReference type="ARBA" id="ARBA00022840"/>
    </source>
</evidence>
<evidence type="ECO:0000256" key="4">
    <source>
        <dbReference type="ARBA" id="ARBA00022741"/>
    </source>
</evidence>
<evidence type="ECO:0000256" key="7">
    <source>
        <dbReference type="ARBA" id="ARBA00047899"/>
    </source>
</evidence>
<evidence type="ECO:0000259" key="11">
    <source>
        <dbReference type="PROSITE" id="PS50011"/>
    </source>
</evidence>
<evidence type="ECO:0000256" key="8">
    <source>
        <dbReference type="ARBA" id="ARBA00048679"/>
    </source>
</evidence>
<name>A0A401GMI3_9APHY</name>
<dbReference type="InParanoid" id="A0A401GMI3"/>
<feature type="region of interest" description="Disordered" evidence="10">
    <location>
        <begin position="28"/>
        <end position="76"/>
    </location>
</feature>
<dbReference type="PROSITE" id="PS00107">
    <property type="entry name" value="PROTEIN_KINASE_ATP"/>
    <property type="match status" value="1"/>
</dbReference>
<dbReference type="Proteomes" id="UP000287166">
    <property type="component" value="Unassembled WGS sequence"/>
</dbReference>
<keyword evidence="4 9" id="KW-0547">Nucleotide-binding</keyword>
<dbReference type="STRING" id="139825.A0A401GMI3"/>
<dbReference type="GeneID" id="38780333"/>
<dbReference type="AlphaFoldDB" id="A0A401GMI3"/>
<keyword evidence="5" id="KW-0418">Kinase</keyword>
<keyword evidence="3" id="KW-0808">Transferase</keyword>
<sequence>MPGRIRDRARRVLKIRSHSRSSLLIIYSDGAGNPSATEEESGQPGSDYLMPYDSTAGAQRDHSSIRARQERSSTPRLLSGATFADLDLPDGSSYPANFLELDELGPDDYPEILEQRMEAGIPSGVNVNGISVPATSSHVAILAMPNEPKRRVMWRLMRISDVDGGPPQATHERVDALLHVDPLAAAPVRPSRSQVPTHAYLVDPALCRQLRARELQATVGSMDGRSDIEPDSCSSLRPTPSLVAMFNWLDDPIQRRHKVLPAVPVQRLDKDLPPLPADDDSESVVARAPQSVMELPAAQISTGSRLIQLEEIMEYVNSPDEEGEQLPNQYIQAGGMQGEVVQVARLRARAGASQHARSGDRLGKWAVHQWNFLKVPSDTDKKWMCGGFIGKGGFGKVYLVYHIPQRQQLAIKVIQYSQGLSPAACRGAVNEIKLLRTVASAPNGPPSFLLTPYLQHDRWYWRASGGFLNIATNFCMGGELTQHQRSISESSLRLVAAELVIGIEALHNFGWTHGDLKPSNVLIDEYGHIVISDFGACRETTAISEERRSDVIYTACYAAPELLQSIRNSGCSYDSSIDYWSLGVMIATLRLGDNYIQGFLSTMLQNIADIQSRLENLPLKVPGLSEFITDLLKMDPALRLKEPQIKKHPYFDDLHGRWNSIRRRQIPPFSHVRQVAAMGHGFDMHFERTTDNLQERYRLLDVLREAGLDPELDESFDVRLLHQMATHPV</sequence>
<dbReference type="EC" id="2.7.11.1" evidence="1"/>